<feature type="binding site" evidence="19">
    <location>
        <position position="85"/>
    </location>
    <ligand>
        <name>Ca(2+)</name>
        <dbReference type="ChEBI" id="CHEBI:29108"/>
        <label>1</label>
    </ligand>
</feature>
<evidence type="ECO:0000256" key="17">
    <source>
        <dbReference type="PIRSR" id="PIRSR600823-1"/>
    </source>
</evidence>
<evidence type="ECO:0000256" key="18">
    <source>
        <dbReference type="PIRSR" id="PIRSR600823-2"/>
    </source>
</evidence>
<dbReference type="FunFam" id="1.10.520.10:FF:000006">
    <property type="entry name" value="Peroxidase"/>
    <property type="match status" value="1"/>
</dbReference>
<keyword evidence="14 21" id="KW-1015">Disulfide bond</keyword>
<evidence type="ECO:0000256" key="12">
    <source>
        <dbReference type="ARBA" id="ARBA00023002"/>
    </source>
</evidence>
<dbReference type="PANTHER" id="PTHR31388">
    <property type="entry name" value="PEROXIDASE 72-RELATED"/>
    <property type="match status" value="1"/>
</dbReference>
<comment type="subcellular location">
    <subcellularLocation>
        <location evidence="3 22">Secreted</location>
    </subcellularLocation>
</comment>
<keyword evidence="12 22" id="KW-0560">Oxidoreductase</keyword>
<dbReference type="FunFam" id="1.10.420.10:FF:000001">
    <property type="entry name" value="Peroxidase"/>
    <property type="match status" value="1"/>
</dbReference>
<feature type="binding site" description="axial binding residue" evidence="19">
    <location>
        <position position="190"/>
    </location>
    <ligand>
        <name>heme b</name>
        <dbReference type="ChEBI" id="CHEBI:60344"/>
    </ligand>
    <ligandPart>
        <name>Fe</name>
        <dbReference type="ChEBI" id="CHEBI:18248"/>
    </ligandPart>
</feature>
<comment type="caution">
    <text evidence="24">The sequence shown here is derived from an EMBL/GenBank/DDBJ whole genome shotgun (WGS) entry which is preliminary data.</text>
</comment>
<evidence type="ECO:0000256" key="1">
    <source>
        <dbReference type="ARBA" id="ARBA00000189"/>
    </source>
</evidence>
<dbReference type="Gene3D" id="1.10.520.10">
    <property type="match status" value="1"/>
</dbReference>
<dbReference type="PROSITE" id="PS00435">
    <property type="entry name" value="PEROXIDASE_1"/>
    <property type="match status" value="1"/>
</dbReference>
<dbReference type="PROSITE" id="PS50873">
    <property type="entry name" value="PEROXIDASE_4"/>
    <property type="match status" value="1"/>
</dbReference>
<dbReference type="SUPFAM" id="SSF48113">
    <property type="entry name" value="Heme-dependent peroxidases"/>
    <property type="match status" value="1"/>
</dbReference>
<feature type="binding site" evidence="19">
    <location>
        <position position="71"/>
    </location>
    <ligand>
        <name>Ca(2+)</name>
        <dbReference type="ChEBI" id="CHEBI:29108"/>
        <label>1</label>
    </ligand>
</feature>
<comment type="cofactor">
    <cofactor evidence="19 22">
        <name>Ca(2+)</name>
        <dbReference type="ChEBI" id="CHEBI:29108"/>
    </cofactor>
    <text evidence="19 22">Binds 2 calcium ions per subunit.</text>
</comment>
<keyword evidence="8 22" id="KW-0349">Heme</keyword>
<dbReference type="GO" id="GO:0006979">
    <property type="term" value="P:response to oxidative stress"/>
    <property type="evidence" value="ECO:0007669"/>
    <property type="project" value="UniProtKB-UniRule"/>
</dbReference>
<feature type="site" description="Transition state stabilizer" evidence="20">
    <location>
        <position position="59"/>
    </location>
</feature>
<feature type="binding site" evidence="19">
    <location>
        <position position="73"/>
    </location>
    <ligand>
        <name>Ca(2+)</name>
        <dbReference type="ChEBI" id="CHEBI:29108"/>
        <label>1</label>
    </ligand>
</feature>
<keyword evidence="6 22" id="KW-0964">Secreted</keyword>
<feature type="binding site" evidence="19">
    <location>
        <position position="191"/>
    </location>
    <ligand>
        <name>Ca(2+)</name>
        <dbReference type="ChEBI" id="CHEBI:29108"/>
        <label>2</label>
    </ligand>
</feature>
<feature type="disulfide bond" evidence="21">
    <location>
        <begin position="65"/>
        <end position="70"/>
    </location>
</feature>
<dbReference type="Proteomes" id="UP001567538">
    <property type="component" value="Unassembled WGS sequence"/>
</dbReference>
<gene>
    <name evidence="24" type="ORF">AAHA92_12154</name>
</gene>
<evidence type="ECO:0000313" key="24">
    <source>
        <dbReference type="EMBL" id="KAL1556548.1"/>
    </source>
</evidence>
<dbReference type="AlphaFoldDB" id="A0ABD1HLZ2"/>
<comment type="function">
    <text evidence="2">Removal of H(2)O(2), oxidation of toxic reductants, biosynthesis and degradation of lignin, suberization, auxin catabolism, response to environmental stresses such as wounding, pathogen attack and oxidative stress. These functions might be dependent on each isozyme/isoform in each plant tissue.</text>
</comment>
<name>A0ABD1HLZ2_SALDI</name>
<evidence type="ECO:0000256" key="19">
    <source>
        <dbReference type="PIRSR" id="PIRSR600823-3"/>
    </source>
</evidence>
<evidence type="ECO:0000256" key="3">
    <source>
        <dbReference type="ARBA" id="ARBA00004613"/>
    </source>
</evidence>
<keyword evidence="7 22" id="KW-0575">Peroxidase</keyword>
<evidence type="ECO:0000313" key="25">
    <source>
        <dbReference type="Proteomes" id="UP001567538"/>
    </source>
</evidence>
<dbReference type="GO" id="GO:0020037">
    <property type="term" value="F:heme binding"/>
    <property type="evidence" value="ECO:0007669"/>
    <property type="project" value="UniProtKB-UniRule"/>
</dbReference>
<evidence type="ECO:0000256" key="11">
    <source>
        <dbReference type="ARBA" id="ARBA00022837"/>
    </source>
</evidence>
<feature type="binding site" evidence="18">
    <location>
        <position position="160"/>
    </location>
    <ligand>
        <name>substrate</name>
    </ligand>
</feature>
<feature type="binding site" evidence="19">
    <location>
        <position position="239"/>
    </location>
    <ligand>
        <name>Ca(2+)</name>
        <dbReference type="ChEBI" id="CHEBI:29108"/>
        <label>2</label>
    </ligand>
</feature>
<evidence type="ECO:0000256" key="13">
    <source>
        <dbReference type="ARBA" id="ARBA00023004"/>
    </source>
</evidence>
<feature type="binding site" evidence="19">
    <location>
        <position position="244"/>
    </location>
    <ligand>
        <name>Ca(2+)</name>
        <dbReference type="ChEBI" id="CHEBI:29108"/>
        <label>2</label>
    </ligand>
</feature>
<dbReference type="PRINTS" id="PR00461">
    <property type="entry name" value="PLPEROXIDASE"/>
</dbReference>
<feature type="signal peptide" evidence="22">
    <location>
        <begin position="1"/>
        <end position="21"/>
    </location>
</feature>
<dbReference type="PRINTS" id="PR00458">
    <property type="entry name" value="PEROXIDASE"/>
</dbReference>
<evidence type="ECO:0000256" key="6">
    <source>
        <dbReference type="ARBA" id="ARBA00022525"/>
    </source>
</evidence>
<reference evidence="24 25" key="1">
    <citation type="submission" date="2024-06" db="EMBL/GenBank/DDBJ databases">
        <title>A chromosome level genome sequence of Diviner's sage (Salvia divinorum).</title>
        <authorList>
            <person name="Ford S.A."/>
            <person name="Ro D.-K."/>
            <person name="Ness R.W."/>
            <person name="Phillips M.A."/>
        </authorList>
    </citation>
    <scope>NUCLEOTIDE SEQUENCE [LARGE SCALE GENOMIC DNA]</scope>
    <source>
        <strain evidence="24">SAF-2024a</strain>
        <tissue evidence="24">Leaf</tissue>
    </source>
</reference>
<dbReference type="PANTHER" id="PTHR31388:SF115">
    <property type="entry name" value="PEROXIDASE 5"/>
    <property type="match status" value="1"/>
</dbReference>
<keyword evidence="11 19" id="KW-0106">Calcium</keyword>
<dbReference type="InterPro" id="IPR000823">
    <property type="entry name" value="Peroxidase_pln"/>
</dbReference>
<dbReference type="InterPro" id="IPR010255">
    <property type="entry name" value="Haem_peroxidase_sf"/>
</dbReference>
<organism evidence="24 25">
    <name type="scientific">Salvia divinorum</name>
    <name type="common">Maria pastora</name>
    <name type="synonym">Diviner's sage</name>
    <dbReference type="NCBI Taxonomy" id="28513"/>
    <lineage>
        <taxon>Eukaryota</taxon>
        <taxon>Viridiplantae</taxon>
        <taxon>Streptophyta</taxon>
        <taxon>Embryophyta</taxon>
        <taxon>Tracheophyta</taxon>
        <taxon>Spermatophyta</taxon>
        <taxon>Magnoliopsida</taxon>
        <taxon>eudicotyledons</taxon>
        <taxon>Gunneridae</taxon>
        <taxon>Pentapetalae</taxon>
        <taxon>asterids</taxon>
        <taxon>lamiids</taxon>
        <taxon>Lamiales</taxon>
        <taxon>Lamiaceae</taxon>
        <taxon>Nepetoideae</taxon>
        <taxon>Mentheae</taxon>
        <taxon>Salviinae</taxon>
        <taxon>Salvia</taxon>
        <taxon>Salvia subgen. Calosphace</taxon>
    </lineage>
</organism>
<evidence type="ECO:0000256" key="7">
    <source>
        <dbReference type="ARBA" id="ARBA00022559"/>
    </source>
</evidence>
<accession>A0ABD1HLZ2</accession>
<proteinExistence type="inferred from homology"/>
<feature type="active site" description="Proton acceptor" evidence="17">
    <location>
        <position position="63"/>
    </location>
</feature>
<feature type="binding site" evidence="19">
    <location>
        <position position="236"/>
    </location>
    <ligand>
        <name>Ca(2+)</name>
        <dbReference type="ChEBI" id="CHEBI:29108"/>
        <label>2</label>
    </ligand>
</feature>
<evidence type="ECO:0000256" key="5">
    <source>
        <dbReference type="ARBA" id="ARBA00012313"/>
    </source>
</evidence>
<feature type="disulfide bond" evidence="21">
    <location>
        <begin position="32"/>
        <end position="112"/>
    </location>
</feature>
<evidence type="ECO:0000256" key="22">
    <source>
        <dbReference type="RuleBase" id="RU362060"/>
    </source>
</evidence>
<evidence type="ECO:0000256" key="15">
    <source>
        <dbReference type="ARBA" id="ARBA00023180"/>
    </source>
</evidence>
<keyword evidence="10 22" id="KW-0732">Signal</keyword>
<feature type="domain" description="Plant heme peroxidase family profile" evidence="23">
    <location>
        <begin position="22"/>
        <end position="315"/>
    </location>
</feature>
<evidence type="ECO:0000256" key="20">
    <source>
        <dbReference type="PIRSR" id="PIRSR600823-4"/>
    </source>
</evidence>
<evidence type="ECO:0000256" key="16">
    <source>
        <dbReference type="ARBA" id="ARBA00023324"/>
    </source>
</evidence>
<dbReference type="GO" id="GO:0005576">
    <property type="term" value="C:extracellular region"/>
    <property type="evidence" value="ECO:0007669"/>
    <property type="project" value="UniProtKB-SubCell"/>
</dbReference>
<keyword evidence="15" id="KW-0325">Glycoprotein</keyword>
<evidence type="ECO:0000256" key="8">
    <source>
        <dbReference type="ARBA" id="ARBA00022617"/>
    </source>
</evidence>
<dbReference type="EC" id="1.11.1.7" evidence="5 22"/>
<sequence length="315" mass="34364">MKVYFKLISILLLLNSIACEAKLSTKFYDGRCRDAAAIIRKSIEKAVSREPRMAASLIRLHFHDCFVQGCDASILLDETSTIQTEKMAIPNANSVRGYDVIEAVKREIEHACPGIVSCADILTLAARDASVAVGGPWGNVRLGRRDSTTANRSQAETDLPSPFVDLNALILAFAIKGLNARDMVALSGSHTIGQAQCFLFRDRIYSNGSDVDTGFATTRRQRCPRNGGDGNLAALDVATPDLLDNKYFKNLVERKGLLQSDQVLFSGSTGGIVSEYTKKPRVFAADFGKAMKKMGEIQILLGKNGIIRRRCSAIN</sequence>
<feature type="binding site" evidence="19">
    <location>
        <position position="67"/>
    </location>
    <ligand>
        <name>Ca(2+)</name>
        <dbReference type="ChEBI" id="CHEBI:29108"/>
        <label>1</label>
    </ligand>
</feature>
<evidence type="ECO:0000259" key="23">
    <source>
        <dbReference type="PROSITE" id="PS50873"/>
    </source>
</evidence>
<dbReference type="InterPro" id="IPR019793">
    <property type="entry name" value="Peroxidases_heam-ligand_BS"/>
</dbReference>
<feature type="binding site" evidence="19">
    <location>
        <position position="69"/>
    </location>
    <ligand>
        <name>Ca(2+)</name>
        <dbReference type="ChEBI" id="CHEBI:29108"/>
        <label>1</label>
    </ligand>
</feature>
<dbReference type="Pfam" id="PF00141">
    <property type="entry name" value="peroxidase"/>
    <property type="match status" value="1"/>
</dbReference>
<keyword evidence="16 22" id="KW-0376">Hydrogen peroxide</keyword>
<comment type="cofactor">
    <cofactor evidence="19 22">
        <name>heme b</name>
        <dbReference type="ChEBI" id="CHEBI:60344"/>
    </cofactor>
    <text evidence="19 22">Binds 1 heme b (iron(II)-protoporphyrin IX) group per subunit.</text>
</comment>
<evidence type="ECO:0000256" key="9">
    <source>
        <dbReference type="ARBA" id="ARBA00022723"/>
    </source>
</evidence>
<feature type="disulfide bond" evidence="21">
    <location>
        <begin position="197"/>
        <end position="223"/>
    </location>
</feature>
<dbReference type="Gene3D" id="1.10.420.10">
    <property type="entry name" value="Peroxidase, domain 2"/>
    <property type="match status" value="1"/>
</dbReference>
<comment type="similarity">
    <text evidence="22">Belongs to the peroxidase family. Classical plant (class III) peroxidase subfamily.</text>
</comment>
<dbReference type="PROSITE" id="PS00436">
    <property type="entry name" value="PEROXIDASE_2"/>
    <property type="match status" value="1"/>
</dbReference>
<comment type="catalytic activity">
    <reaction evidence="1 22">
        <text>2 a phenolic donor + H2O2 = 2 a phenolic radical donor + 2 H2O</text>
        <dbReference type="Rhea" id="RHEA:56136"/>
        <dbReference type="ChEBI" id="CHEBI:15377"/>
        <dbReference type="ChEBI" id="CHEBI:16240"/>
        <dbReference type="ChEBI" id="CHEBI:139520"/>
        <dbReference type="ChEBI" id="CHEBI:139521"/>
        <dbReference type="EC" id="1.11.1.7"/>
    </reaction>
</comment>
<dbReference type="GO" id="GO:0046872">
    <property type="term" value="F:metal ion binding"/>
    <property type="evidence" value="ECO:0007669"/>
    <property type="project" value="UniProtKB-UniRule"/>
</dbReference>
<protein>
    <recommendedName>
        <fullName evidence="5 22">Peroxidase</fullName>
        <ecNumber evidence="5 22">1.11.1.7</ecNumber>
    </recommendedName>
</protein>
<evidence type="ECO:0000256" key="4">
    <source>
        <dbReference type="ARBA" id="ARBA00006873"/>
    </source>
</evidence>
<feature type="binding site" evidence="19">
    <location>
        <position position="64"/>
    </location>
    <ligand>
        <name>Ca(2+)</name>
        <dbReference type="ChEBI" id="CHEBI:29108"/>
        <label>1</label>
    </ligand>
</feature>
<dbReference type="EMBL" id="JBEAFC010000005">
    <property type="protein sequence ID" value="KAL1556548.1"/>
    <property type="molecule type" value="Genomic_DNA"/>
</dbReference>
<dbReference type="InterPro" id="IPR019794">
    <property type="entry name" value="Peroxidases_AS"/>
</dbReference>
<comment type="similarity">
    <text evidence="4">Belongs to the peroxidase family. Ascorbate peroxidase subfamily.</text>
</comment>
<dbReference type="GO" id="GO:0140825">
    <property type="term" value="F:lactoperoxidase activity"/>
    <property type="evidence" value="ECO:0007669"/>
    <property type="project" value="UniProtKB-EC"/>
</dbReference>
<dbReference type="CDD" id="cd00693">
    <property type="entry name" value="secretory_peroxidase"/>
    <property type="match status" value="1"/>
</dbReference>
<dbReference type="InterPro" id="IPR002016">
    <property type="entry name" value="Haem_peroxidase"/>
</dbReference>
<evidence type="ECO:0000256" key="10">
    <source>
        <dbReference type="ARBA" id="ARBA00022729"/>
    </source>
</evidence>
<keyword evidence="9 19" id="KW-0479">Metal-binding</keyword>
<feature type="chain" id="PRO_5044526141" description="Peroxidase" evidence="22">
    <location>
        <begin position="22"/>
        <end position="315"/>
    </location>
</feature>
<keyword evidence="25" id="KW-1185">Reference proteome</keyword>
<feature type="disulfide bond" evidence="21">
    <location>
        <begin position="118"/>
        <end position="311"/>
    </location>
</feature>
<evidence type="ECO:0000256" key="21">
    <source>
        <dbReference type="PIRSR" id="PIRSR600823-5"/>
    </source>
</evidence>
<evidence type="ECO:0000256" key="2">
    <source>
        <dbReference type="ARBA" id="ARBA00002322"/>
    </source>
</evidence>
<dbReference type="InterPro" id="IPR033905">
    <property type="entry name" value="Secretory_peroxidase"/>
</dbReference>
<dbReference type="GO" id="GO:0042744">
    <property type="term" value="P:hydrogen peroxide catabolic process"/>
    <property type="evidence" value="ECO:0007669"/>
    <property type="project" value="UniProtKB-KW"/>
</dbReference>
<evidence type="ECO:0000256" key="14">
    <source>
        <dbReference type="ARBA" id="ARBA00023157"/>
    </source>
</evidence>
<keyword evidence="13 19" id="KW-0408">Iron</keyword>